<evidence type="ECO:0000313" key="1">
    <source>
        <dbReference type="EMBL" id="KAJ8687925.1"/>
    </source>
</evidence>
<sequence>MKFLLFTLAVLVISRTDRVNGVPLEANQIHFQNYQSMNNDIDDFLALIPVHDIKELFYKYLSEDEDFGEVIDYILSNEFKSLINEIGSQPEVKELIDYIQSAGLDFNYLIEKLKEMFVLGKFATRLNIKSYGISGGLPGFFRDLVAILPVDDLEKLYHKKLETSQDFVKFIKSLKSQKFIALIDQTVANPKVGDLLHKAETKGIDVDAVIDYIKSLLEKKLSINSLPKALKNPKDSLYAVRGDEQEVIDILHHIWAQVPMDNLTDVIFTYLLHDDDFGALAQYMLGDEFKTILKDVESLDAMKALFKYLDEVGVEIYHYLKELHDLIGLDDAPIPPIIKAANITGGLPGFIQDVRSLLPIDYLYDYYDEMQEKNPKFKEFVVRLGTKEGQEAVDALAKHKGFNLWLDKLEAKGVDLDQVTEIVGAITGIHFPDRPHHCK</sequence>
<proteinExistence type="predicted"/>
<organism evidence="1 2">
    <name type="scientific">Eretmocerus hayati</name>
    <dbReference type="NCBI Taxonomy" id="131215"/>
    <lineage>
        <taxon>Eukaryota</taxon>
        <taxon>Metazoa</taxon>
        <taxon>Ecdysozoa</taxon>
        <taxon>Arthropoda</taxon>
        <taxon>Hexapoda</taxon>
        <taxon>Insecta</taxon>
        <taxon>Pterygota</taxon>
        <taxon>Neoptera</taxon>
        <taxon>Endopterygota</taxon>
        <taxon>Hymenoptera</taxon>
        <taxon>Apocrita</taxon>
        <taxon>Proctotrupomorpha</taxon>
        <taxon>Chalcidoidea</taxon>
        <taxon>Aphelinidae</taxon>
        <taxon>Aphelininae</taxon>
        <taxon>Eretmocerus</taxon>
    </lineage>
</organism>
<protein>
    <submittedName>
        <fullName evidence="1">Uncharacterized protein</fullName>
    </submittedName>
</protein>
<reference evidence="1" key="1">
    <citation type="submission" date="2023-04" db="EMBL/GenBank/DDBJ databases">
        <title>A chromosome-level genome assembly of the parasitoid wasp Eretmocerus hayati.</title>
        <authorList>
            <person name="Zhong Y."/>
            <person name="Liu S."/>
            <person name="Liu Y."/>
        </authorList>
    </citation>
    <scope>NUCLEOTIDE SEQUENCE</scope>
    <source>
        <strain evidence="1">ZJU_SS_LIU_2023</strain>
    </source>
</reference>
<name>A0ACC2PWF7_9HYME</name>
<accession>A0ACC2PWF7</accession>
<evidence type="ECO:0000313" key="2">
    <source>
        <dbReference type="Proteomes" id="UP001239111"/>
    </source>
</evidence>
<keyword evidence="2" id="KW-1185">Reference proteome</keyword>
<comment type="caution">
    <text evidence="1">The sequence shown here is derived from an EMBL/GenBank/DDBJ whole genome shotgun (WGS) entry which is preliminary data.</text>
</comment>
<gene>
    <name evidence="1" type="ORF">QAD02_023720</name>
</gene>
<dbReference type="Proteomes" id="UP001239111">
    <property type="component" value="Chromosome 1"/>
</dbReference>
<dbReference type="EMBL" id="CM056741">
    <property type="protein sequence ID" value="KAJ8687925.1"/>
    <property type="molecule type" value="Genomic_DNA"/>
</dbReference>